<dbReference type="InterPro" id="IPR001254">
    <property type="entry name" value="Trypsin_dom"/>
</dbReference>
<feature type="region of interest" description="Disordered" evidence="1">
    <location>
        <begin position="113"/>
        <end position="155"/>
    </location>
</feature>
<feature type="compositionally biased region" description="Low complexity" evidence="1">
    <location>
        <begin position="273"/>
        <end position="303"/>
    </location>
</feature>
<dbReference type="InterPro" id="IPR009003">
    <property type="entry name" value="Peptidase_S1_PA"/>
</dbReference>
<feature type="compositionally biased region" description="Low complexity" evidence="1">
    <location>
        <begin position="322"/>
        <end position="349"/>
    </location>
</feature>
<feature type="compositionally biased region" description="Polar residues" evidence="1">
    <location>
        <begin position="304"/>
        <end position="321"/>
    </location>
</feature>
<dbReference type="SMART" id="SM00020">
    <property type="entry name" value="Tryp_SPc"/>
    <property type="match status" value="1"/>
</dbReference>
<proteinExistence type="predicted"/>
<dbReference type="EMBL" id="VTPC01002094">
    <property type="protein sequence ID" value="KAF2900596.1"/>
    <property type="molecule type" value="Genomic_DNA"/>
</dbReference>
<dbReference type="SUPFAM" id="SSF50494">
    <property type="entry name" value="Trypsin-like serine proteases"/>
    <property type="match status" value="1"/>
</dbReference>
<feature type="compositionally biased region" description="Low complexity" evidence="1">
    <location>
        <begin position="113"/>
        <end position="143"/>
    </location>
</feature>
<keyword evidence="5" id="KW-1185">Reference proteome</keyword>
<feature type="region of interest" description="Disordered" evidence="1">
    <location>
        <begin position="395"/>
        <end position="474"/>
    </location>
</feature>
<sequence length="728" mass="77498">MNKILLIVSVYVLLVKNAETSKSSVCDDGISRFSLDFTLSSRRNRKNPFPTPVPPTIPCANEQFTEELICGSLPILDTFPSSCSSSSLASISSFTSTTTSISSTHSTYITTETTSSSATSMAVTNSSSSSEATTSSFSSTDTTLLPPTPNGLILLPNKTESLHTTSSSTRLSSELVLSSFQSTKTTSASRLSTNLTNIYTETTSLHSTFSSSLETSETTLPSSPSSETIPTLLPSSDSTNLSSETASPPTTLTPTSLSETTLPSFPPTEIIPTSLSSTDLTNLSTETALPPTTLTPTFSPETAPSSFPSSETIFTSLSSTDLTNLPTKTTSLPTTFSSTSLSPATESNSPNPIIFTSPISSTVTSSVSTSSPSSKVLCGSLVSLRSISKSAPVSTTIMTSSSNPPTVTIETTPFNTTPTTTQFDTSTVTESTFSSTTPSSVLSTETSTLVTDFSTTPSTSPTTPTLRTTTAPIPSNISDPGVPFIVRLSHNTSISPYSCMLQRSNQVICSCVILSRTFAVSPCNKCLRDGEVIYSSQELQLSFLRHIDGRNPPVLQTRKIKKAISHPDCYNANGLYNPKNDVGIIQISGNNFPLRTGISLPVTNLFTWDPYVNLKLSNLNLNNPAKTNWNIYTQSLNNSFCVKILGSKSFNVKNICISYQHHNGILGCKSDIGSALSVGSYDGEVLVGLLINKYECGAPHSVGGCVKMTEHIRWIRQQVNKLSDKDVV</sequence>
<keyword evidence="2" id="KW-0732">Signal</keyword>
<feature type="region of interest" description="Disordered" evidence="1">
    <location>
        <begin position="210"/>
        <end position="349"/>
    </location>
</feature>
<dbReference type="InterPro" id="IPR043504">
    <property type="entry name" value="Peptidase_S1_PA_chymotrypsin"/>
</dbReference>
<feature type="compositionally biased region" description="Low complexity" evidence="1">
    <location>
        <begin position="406"/>
        <end position="470"/>
    </location>
</feature>
<feature type="chain" id="PRO_5035471086" description="Peptidase S1 domain-containing protein" evidence="2">
    <location>
        <begin position="21"/>
        <end position="728"/>
    </location>
</feature>
<dbReference type="GO" id="GO:0004252">
    <property type="term" value="F:serine-type endopeptidase activity"/>
    <property type="evidence" value="ECO:0007669"/>
    <property type="project" value="InterPro"/>
</dbReference>
<protein>
    <recommendedName>
        <fullName evidence="3">Peptidase S1 domain-containing protein</fullName>
    </recommendedName>
</protein>
<feature type="compositionally biased region" description="Low complexity" evidence="1">
    <location>
        <begin position="210"/>
        <end position="263"/>
    </location>
</feature>
<evidence type="ECO:0000259" key="3">
    <source>
        <dbReference type="SMART" id="SM00020"/>
    </source>
</evidence>
<dbReference type="Proteomes" id="UP000801492">
    <property type="component" value="Unassembled WGS sequence"/>
</dbReference>
<comment type="caution">
    <text evidence="4">The sequence shown here is derived from an EMBL/GenBank/DDBJ whole genome shotgun (WGS) entry which is preliminary data.</text>
</comment>
<feature type="signal peptide" evidence="2">
    <location>
        <begin position="1"/>
        <end position="20"/>
    </location>
</feature>
<accession>A0A8K0DAT3</accession>
<dbReference type="GO" id="GO:0006508">
    <property type="term" value="P:proteolysis"/>
    <property type="evidence" value="ECO:0007669"/>
    <property type="project" value="InterPro"/>
</dbReference>
<name>A0A8K0DAT3_IGNLU</name>
<organism evidence="4 5">
    <name type="scientific">Ignelater luminosus</name>
    <name type="common">Cucubano</name>
    <name type="synonym">Pyrophorus luminosus</name>
    <dbReference type="NCBI Taxonomy" id="2038154"/>
    <lineage>
        <taxon>Eukaryota</taxon>
        <taxon>Metazoa</taxon>
        <taxon>Ecdysozoa</taxon>
        <taxon>Arthropoda</taxon>
        <taxon>Hexapoda</taxon>
        <taxon>Insecta</taxon>
        <taxon>Pterygota</taxon>
        <taxon>Neoptera</taxon>
        <taxon>Endopterygota</taxon>
        <taxon>Coleoptera</taxon>
        <taxon>Polyphaga</taxon>
        <taxon>Elateriformia</taxon>
        <taxon>Elateroidea</taxon>
        <taxon>Elateridae</taxon>
        <taxon>Agrypninae</taxon>
        <taxon>Pyrophorini</taxon>
        <taxon>Ignelater</taxon>
    </lineage>
</organism>
<gene>
    <name evidence="4" type="ORF">ILUMI_05590</name>
</gene>
<feature type="compositionally biased region" description="Polar residues" evidence="1">
    <location>
        <begin position="395"/>
        <end position="405"/>
    </location>
</feature>
<evidence type="ECO:0000313" key="5">
    <source>
        <dbReference type="Proteomes" id="UP000801492"/>
    </source>
</evidence>
<dbReference type="Gene3D" id="2.40.10.10">
    <property type="entry name" value="Trypsin-like serine proteases"/>
    <property type="match status" value="1"/>
</dbReference>
<feature type="domain" description="Peptidase S1" evidence="3">
    <location>
        <begin position="484"/>
        <end position="715"/>
    </location>
</feature>
<dbReference type="AlphaFoldDB" id="A0A8K0DAT3"/>
<reference evidence="4" key="1">
    <citation type="submission" date="2019-08" db="EMBL/GenBank/DDBJ databases">
        <title>The genome of the North American firefly Photinus pyralis.</title>
        <authorList>
            <consortium name="Photinus pyralis genome working group"/>
            <person name="Fallon T.R."/>
            <person name="Sander Lower S.E."/>
            <person name="Weng J.-K."/>
        </authorList>
    </citation>
    <scope>NUCLEOTIDE SEQUENCE</scope>
    <source>
        <strain evidence="4">TRF0915ILg1</strain>
        <tissue evidence="4">Whole body</tissue>
    </source>
</reference>
<evidence type="ECO:0000256" key="1">
    <source>
        <dbReference type="SAM" id="MobiDB-lite"/>
    </source>
</evidence>
<evidence type="ECO:0000256" key="2">
    <source>
        <dbReference type="SAM" id="SignalP"/>
    </source>
</evidence>
<evidence type="ECO:0000313" key="4">
    <source>
        <dbReference type="EMBL" id="KAF2900596.1"/>
    </source>
</evidence>